<proteinExistence type="inferred from homology"/>
<dbReference type="InterPro" id="IPR037066">
    <property type="entry name" value="Plug_dom_sf"/>
</dbReference>
<keyword evidence="5 12" id="KW-0812">Transmembrane</keyword>
<keyword evidence="10 12" id="KW-0472">Membrane</keyword>
<evidence type="ECO:0000256" key="13">
    <source>
        <dbReference type="RuleBase" id="RU003357"/>
    </source>
</evidence>
<dbReference type="Pfam" id="PF07715">
    <property type="entry name" value="Plug"/>
    <property type="match status" value="1"/>
</dbReference>
<evidence type="ECO:0000256" key="6">
    <source>
        <dbReference type="ARBA" id="ARBA00022729"/>
    </source>
</evidence>
<sequence>MVAHIECIRYSFAMPLVRIASICRWETRVMIQKKLSASRRNCYIAATMTALVALATSAHAASGTVAHKKKSGVHHKSSLAQSPVAATAPARAAGPVAAQAATAAAPGSAAPMIEGIMVSGRHSSRGAHTVLSSSAFDKAVPGTSVLKILQQIPGVAFVSDDPQGLDTGGMQIFMHGFSQNQLGFTLDGIPLGEPVYRNYNGLNTVEAISSENVDHMNVTQGAGDLSMPSTNSLGGGLEIYSSNPKDKLGGLVSQTFGSNATYHTFVRIDSGKLTPSGTKFFVSYMRNDTDKWKGYGDQFMQQVNAKLVQPIGNSSSISVFYDYSDLSQYNYQDISLNFLNTLGQRVDNYYPNYKAAYLAAQGIFTHGENLTNDPLDVSFYSAVTQTVDQLGAINAKFQLTDNLHWDSVVYGHGEKAATLFTTPYLSSPNGAPLSDIIKRPTIQRFGFTSALTYEIAKNTIHSGIWFENNKYVSNMYAYQDPLLSCNCTPDPMRNQSNPFEEPWGQTYNTDTFQFFLEDTWRPIHNLTLHAGFKSLLSTTHVSATANDPSYTGTDQIAGGVGLTSAAAFLPHISADYVFLHNHEVYFDIANNMRAYPQSGFHLAASPFAVSQAAFDASAPHLHPETDWAYNIGYRYTSPHVIGSINLYHADFANRLQGIYSGSLVDPQLTVLNVGSVTMNGLDADLTIIPVKNLRIFNSVSFNKGTYQSNLTTDGVTYDLKGKKVIDYPSFMYKSSVDYTFRKLDAHFDVMYMGRRPFSYTNDVYVPGYWLASVGANYNFGKVGFAQNLTLSFNVTNLFNQVYVSEMGGEAGNAFQGDYESLLMGAPRQYFGTLKAAF</sequence>
<name>A0A7W4NT55_9PROT</name>
<evidence type="ECO:0000256" key="1">
    <source>
        <dbReference type="ARBA" id="ARBA00004571"/>
    </source>
</evidence>
<accession>A0A7W4NT55</accession>
<reference evidence="16 17" key="1">
    <citation type="submission" date="2020-04" db="EMBL/GenBank/DDBJ databases">
        <title>Description of novel Gluconacetobacter.</title>
        <authorList>
            <person name="Sombolestani A."/>
        </authorList>
    </citation>
    <scope>NUCLEOTIDE SEQUENCE [LARGE SCALE GENOMIC DNA]</scope>
    <source>
        <strain evidence="16 17">LMG 19747</strain>
    </source>
</reference>
<feature type="domain" description="TonB-dependent receptor-like beta-barrel" evidence="14">
    <location>
        <begin position="334"/>
        <end position="797"/>
    </location>
</feature>
<evidence type="ECO:0000256" key="7">
    <source>
        <dbReference type="ARBA" id="ARBA00023004"/>
    </source>
</evidence>
<dbReference type="InterPro" id="IPR012910">
    <property type="entry name" value="Plug_dom"/>
</dbReference>
<keyword evidence="16" id="KW-0675">Receptor</keyword>
<dbReference type="Gene3D" id="2.40.170.20">
    <property type="entry name" value="TonB-dependent receptor, beta-barrel domain"/>
    <property type="match status" value="1"/>
</dbReference>
<keyword evidence="4" id="KW-0410">Iron transport</keyword>
<comment type="similarity">
    <text evidence="12 13">Belongs to the TonB-dependent receptor family.</text>
</comment>
<dbReference type="AlphaFoldDB" id="A0A7W4NT55"/>
<dbReference type="RefSeq" id="WP_182998786.1">
    <property type="nucleotide sequence ID" value="NZ_JABEQJ010000028.1"/>
</dbReference>
<dbReference type="GO" id="GO:0009279">
    <property type="term" value="C:cell outer membrane"/>
    <property type="evidence" value="ECO:0007669"/>
    <property type="project" value="UniProtKB-SubCell"/>
</dbReference>
<dbReference type="InterPro" id="IPR039426">
    <property type="entry name" value="TonB-dep_rcpt-like"/>
</dbReference>
<dbReference type="Proteomes" id="UP000589085">
    <property type="component" value="Unassembled WGS sequence"/>
</dbReference>
<dbReference type="GO" id="GO:0015344">
    <property type="term" value="F:siderophore uptake transmembrane transporter activity"/>
    <property type="evidence" value="ECO:0007669"/>
    <property type="project" value="TreeGrafter"/>
</dbReference>
<evidence type="ECO:0000256" key="5">
    <source>
        <dbReference type="ARBA" id="ARBA00022692"/>
    </source>
</evidence>
<dbReference type="InterPro" id="IPR036942">
    <property type="entry name" value="Beta-barrel_TonB_sf"/>
</dbReference>
<keyword evidence="11 12" id="KW-0998">Cell outer membrane</keyword>
<dbReference type="InterPro" id="IPR000531">
    <property type="entry name" value="Beta-barrel_TonB"/>
</dbReference>
<evidence type="ECO:0000256" key="12">
    <source>
        <dbReference type="PROSITE-ProRule" id="PRU01360"/>
    </source>
</evidence>
<evidence type="ECO:0000313" key="17">
    <source>
        <dbReference type="Proteomes" id="UP000589085"/>
    </source>
</evidence>
<evidence type="ECO:0000256" key="3">
    <source>
        <dbReference type="ARBA" id="ARBA00022452"/>
    </source>
</evidence>
<comment type="caution">
    <text evidence="16">The sequence shown here is derived from an EMBL/GenBank/DDBJ whole genome shotgun (WGS) entry which is preliminary data.</text>
</comment>
<organism evidence="16 17">
    <name type="scientific">Gluconacetobacter sacchari</name>
    <dbReference type="NCBI Taxonomy" id="92759"/>
    <lineage>
        <taxon>Bacteria</taxon>
        <taxon>Pseudomonadati</taxon>
        <taxon>Pseudomonadota</taxon>
        <taxon>Alphaproteobacteria</taxon>
        <taxon>Acetobacterales</taxon>
        <taxon>Acetobacteraceae</taxon>
        <taxon>Gluconacetobacter</taxon>
    </lineage>
</organism>
<evidence type="ECO:0000256" key="2">
    <source>
        <dbReference type="ARBA" id="ARBA00022448"/>
    </source>
</evidence>
<evidence type="ECO:0000256" key="8">
    <source>
        <dbReference type="ARBA" id="ARBA00023065"/>
    </source>
</evidence>
<keyword evidence="8" id="KW-0406">Ion transport</keyword>
<protein>
    <submittedName>
        <fullName evidence="16">TonB-dependent receptor</fullName>
    </submittedName>
</protein>
<evidence type="ECO:0000256" key="11">
    <source>
        <dbReference type="ARBA" id="ARBA00023237"/>
    </source>
</evidence>
<dbReference type="SUPFAM" id="SSF56935">
    <property type="entry name" value="Porins"/>
    <property type="match status" value="1"/>
</dbReference>
<keyword evidence="6" id="KW-0732">Signal</keyword>
<comment type="subcellular location">
    <subcellularLocation>
        <location evidence="1 12">Cell outer membrane</location>
        <topology evidence="1 12">Multi-pass membrane protein</topology>
    </subcellularLocation>
</comment>
<dbReference type="EMBL" id="JABEQJ010000028">
    <property type="protein sequence ID" value="MBB2161955.1"/>
    <property type="molecule type" value="Genomic_DNA"/>
</dbReference>
<keyword evidence="2 12" id="KW-0813">Transport</keyword>
<feature type="domain" description="TonB-dependent receptor plug" evidence="15">
    <location>
        <begin position="126"/>
        <end position="234"/>
    </location>
</feature>
<keyword evidence="9 13" id="KW-0798">TonB box</keyword>
<dbReference type="Pfam" id="PF00593">
    <property type="entry name" value="TonB_dep_Rec_b-barrel"/>
    <property type="match status" value="1"/>
</dbReference>
<evidence type="ECO:0000256" key="10">
    <source>
        <dbReference type="ARBA" id="ARBA00023136"/>
    </source>
</evidence>
<evidence type="ECO:0000313" key="16">
    <source>
        <dbReference type="EMBL" id="MBB2161955.1"/>
    </source>
</evidence>
<keyword evidence="7" id="KW-0408">Iron</keyword>
<dbReference type="PANTHER" id="PTHR32552">
    <property type="entry name" value="FERRICHROME IRON RECEPTOR-RELATED"/>
    <property type="match status" value="1"/>
</dbReference>
<dbReference type="PANTHER" id="PTHR32552:SF89">
    <property type="entry name" value="CATECHOLATE SIDEROPHORE RECEPTOR FIU"/>
    <property type="match status" value="1"/>
</dbReference>
<dbReference type="Gene3D" id="2.170.130.10">
    <property type="entry name" value="TonB-dependent receptor, plug domain"/>
    <property type="match status" value="1"/>
</dbReference>
<evidence type="ECO:0000256" key="9">
    <source>
        <dbReference type="ARBA" id="ARBA00023077"/>
    </source>
</evidence>
<evidence type="ECO:0000259" key="15">
    <source>
        <dbReference type="Pfam" id="PF07715"/>
    </source>
</evidence>
<evidence type="ECO:0000256" key="4">
    <source>
        <dbReference type="ARBA" id="ARBA00022496"/>
    </source>
</evidence>
<evidence type="ECO:0000259" key="14">
    <source>
        <dbReference type="Pfam" id="PF00593"/>
    </source>
</evidence>
<gene>
    <name evidence="16" type="ORF">HLH48_17605</name>
</gene>
<dbReference type="PROSITE" id="PS52016">
    <property type="entry name" value="TONB_DEPENDENT_REC_3"/>
    <property type="match status" value="1"/>
</dbReference>
<keyword evidence="3 12" id="KW-1134">Transmembrane beta strand</keyword>